<organism evidence="1 2">
    <name type="scientific">Chitinophaga parva</name>
    <dbReference type="NCBI Taxonomy" id="2169414"/>
    <lineage>
        <taxon>Bacteria</taxon>
        <taxon>Pseudomonadati</taxon>
        <taxon>Bacteroidota</taxon>
        <taxon>Chitinophagia</taxon>
        <taxon>Chitinophagales</taxon>
        <taxon>Chitinophagaceae</taxon>
        <taxon>Chitinophaga</taxon>
    </lineage>
</organism>
<protein>
    <recommendedName>
        <fullName evidence="3">DUF4262 domain-containing protein</fullName>
    </recommendedName>
</protein>
<evidence type="ECO:0000313" key="2">
    <source>
        <dbReference type="Proteomes" id="UP000244450"/>
    </source>
</evidence>
<keyword evidence="2" id="KW-1185">Reference proteome</keyword>
<evidence type="ECO:0008006" key="3">
    <source>
        <dbReference type="Google" id="ProtNLM"/>
    </source>
</evidence>
<dbReference type="AlphaFoldDB" id="A0A2T7BB82"/>
<comment type="caution">
    <text evidence="1">The sequence shown here is derived from an EMBL/GenBank/DDBJ whole genome shotgun (WGS) entry which is preliminary data.</text>
</comment>
<dbReference type="RefSeq" id="WP_108689550.1">
    <property type="nucleotide sequence ID" value="NZ_QCYK01000005.1"/>
</dbReference>
<dbReference type="Pfam" id="PF14081">
    <property type="entry name" value="DUF4262"/>
    <property type="match status" value="1"/>
</dbReference>
<dbReference type="InterPro" id="IPR025358">
    <property type="entry name" value="DUF4262"/>
</dbReference>
<gene>
    <name evidence="1" type="ORF">DCC81_25245</name>
</gene>
<reference evidence="1 2" key="1">
    <citation type="submission" date="2018-04" db="EMBL/GenBank/DDBJ databases">
        <title>Chitinophaga fuyangensis sp. nov., isolated from soil in a chemical factory.</title>
        <authorList>
            <person name="Chen K."/>
        </authorList>
    </citation>
    <scope>NUCLEOTIDE SEQUENCE [LARGE SCALE GENOMIC DNA]</scope>
    <source>
        <strain evidence="1 2">LY-1</strain>
    </source>
</reference>
<dbReference type="EMBL" id="QCYK01000005">
    <property type="protein sequence ID" value="PUZ21316.1"/>
    <property type="molecule type" value="Genomic_DNA"/>
</dbReference>
<sequence>MSIPFFDDALTKQENWQQEILREYGWYVHFVPNDEMFPNHINFHTHGLEESFNHPDLQMCFPLDTKIAHGIFSDAVTFIREGKSFRTGVKYTGVIEGDLSVEFIEAKEGGRTVLRMIFPNREGTYEGQIFAAQFEGSGD</sequence>
<dbReference type="Proteomes" id="UP000244450">
    <property type="component" value="Unassembled WGS sequence"/>
</dbReference>
<accession>A0A2T7BB82</accession>
<name>A0A2T7BB82_9BACT</name>
<proteinExistence type="predicted"/>
<dbReference type="OrthoDB" id="2861767at2"/>
<evidence type="ECO:0000313" key="1">
    <source>
        <dbReference type="EMBL" id="PUZ21316.1"/>
    </source>
</evidence>